<dbReference type="AlphaFoldDB" id="A0A0N4ZFS6"/>
<keyword evidence="2" id="KW-0001">2Fe-2S</keyword>
<dbReference type="GO" id="GO:0046872">
    <property type="term" value="F:metal ion binding"/>
    <property type="evidence" value="ECO:0007669"/>
    <property type="project" value="UniProtKB-KW"/>
</dbReference>
<comment type="cofactor">
    <cofactor evidence="6">
        <name>[2Fe-2S] cluster</name>
        <dbReference type="ChEBI" id="CHEBI:190135"/>
    </cofactor>
</comment>
<evidence type="ECO:0000256" key="3">
    <source>
        <dbReference type="ARBA" id="ARBA00022723"/>
    </source>
</evidence>
<evidence type="ECO:0000313" key="9">
    <source>
        <dbReference type="Proteomes" id="UP000038045"/>
    </source>
</evidence>
<dbReference type="GO" id="GO:0010506">
    <property type="term" value="P:regulation of autophagy"/>
    <property type="evidence" value="ECO:0007669"/>
    <property type="project" value="InterPro"/>
</dbReference>
<evidence type="ECO:0000313" key="10">
    <source>
        <dbReference type="WBParaSite" id="PTRK_0000660500.1"/>
    </source>
</evidence>
<keyword evidence="9" id="KW-1185">Reference proteome</keyword>
<dbReference type="SMART" id="SM00704">
    <property type="entry name" value="ZnF_CDGSH"/>
    <property type="match status" value="1"/>
</dbReference>
<keyword evidence="7" id="KW-0472">Membrane</keyword>
<dbReference type="InterPro" id="IPR042216">
    <property type="entry name" value="MitoNEET_CISD"/>
</dbReference>
<evidence type="ECO:0000259" key="8">
    <source>
        <dbReference type="SMART" id="SM00704"/>
    </source>
</evidence>
<evidence type="ECO:0000256" key="6">
    <source>
        <dbReference type="ARBA" id="ARBA00034078"/>
    </source>
</evidence>
<keyword evidence="7" id="KW-0812">Transmembrane</keyword>
<dbReference type="InterPro" id="IPR045131">
    <property type="entry name" value="CISD1/2"/>
</dbReference>
<evidence type="ECO:0000256" key="5">
    <source>
        <dbReference type="ARBA" id="ARBA00023014"/>
    </source>
</evidence>
<dbReference type="GO" id="GO:0051537">
    <property type="term" value="F:2 iron, 2 sulfur cluster binding"/>
    <property type="evidence" value="ECO:0007669"/>
    <property type="project" value="UniProtKB-KW"/>
</dbReference>
<keyword evidence="5" id="KW-0411">Iron-sulfur</keyword>
<keyword evidence="3" id="KW-0479">Metal-binding</keyword>
<dbReference type="Pfam" id="PF09360">
    <property type="entry name" value="zf-CDGSH"/>
    <property type="match status" value="1"/>
</dbReference>
<name>A0A0N4ZFS6_PARTI</name>
<comment type="similarity">
    <text evidence="1">Belongs to the CISD protein family. CISD2 subfamily.</text>
</comment>
<evidence type="ECO:0000256" key="1">
    <source>
        <dbReference type="ARBA" id="ARBA00008624"/>
    </source>
</evidence>
<keyword evidence="4" id="KW-0408">Iron</keyword>
<evidence type="ECO:0000256" key="2">
    <source>
        <dbReference type="ARBA" id="ARBA00022714"/>
    </source>
</evidence>
<keyword evidence="7" id="KW-1133">Transmembrane helix</keyword>
<evidence type="ECO:0000256" key="7">
    <source>
        <dbReference type="SAM" id="Phobius"/>
    </source>
</evidence>
<organism evidence="9 10">
    <name type="scientific">Parastrongyloides trichosuri</name>
    <name type="common">Possum-specific nematode worm</name>
    <dbReference type="NCBI Taxonomy" id="131310"/>
    <lineage>
        <taxon>Eukaryota</taxon>
        <taxon>Metazoa</taxon>
        <taxon>Ecdysozoa</taxon>
        <taxon>Nematoda</taxon>
        <taxon>Chromadorea</taxon>
        <taxon>Rhabditida</taxon>
        <taxon>Tylenchina</taxon>
        <taxon>Panagrolaimomorpha</taxon>
        <taxon>Strongyloidoidea</taxon>
        <taxon>Strongyloididae</taxon>
        <taxon>Parastrongyloides</taxon>
    </lineage>
</organism>
<reference evidence="10" key="1">
    <citation type="submission" date="2017-02" db="UniProtKB">
        <authorList>
            <consortium name="WormBaseParasite"/>
        </authorList>
    </citation>
    <scope>IDENTIFICATION</scope>
</reference>
<dbReference type="GO" id="GO:0005741">
    <property type="term" value="C:mitochondrial outer membrane"/>
    <property type="evidence" value="ECO:0007669"/>
    <property type="project" value="TreeGrafter"/>
</dbReference>
<dbReference type="STRING" id="131310.A0A0N4ZFS6"/>
<proteinExistence type="inferred from homology"/>
<dbReference type="Gene3D" id="3.40.5.90">
    <property type="entry name" value="CDGSH iron-sulfur domain, mitoNEET-type"/>
    <property type="match status" value="1"/>
</dbReference>
<dbReference type="PANTHER" id="PTHR13680:SF5">
    <property type="entry name" value="CDGSH IRON-SULFUR DOMAIN-CONTAINING PROTEIN 1"/>
    <property type="match status" value="1"/>
</dbReference>
<dbReference type="PANTHER" id="PTHR13680">
    <property type="entry name" value="CDGSH IRON-SULFUR DOMAIN-CONTAINING PROTEIN 1"/>
    <property type="match status" value="1"/>
</dbReference>
<accession>A0A0N4ZFS6</accession>
<dbReference type="InterPro" id="IPR018967">
    <property type="entry name" value="FeS-contain_CDGSH-typ"/>
</dbReference>
<evidence type="ECO:0000256" key="4">
    <source>
        <dbReference type="ARBA" id="ARBA00023004"/>
    </source>
</evidence>
<sequence>MFCDSSAPFSTIPKILHGVGIVVIGVAIGYGLGVYFGSSEIINKTIRKKTDKVIDEIEVNNLTTKKSLCRCWKSKDFPFCDGSHNNHNLECNDNVGPVNIRGKKE</sequence>
<dbReference type="WBParaSite" id="PTRK_0000660500.1">
    <property type="protein sequence ID" value="PTRK_0000660500.1"/>
    <property type="gene ID" value="PTRK_0000660500"/>
</dbReference>
<protein>
    <submittedName>
        <fullName evidence="10">ZnF_CDGSH domain-containing protein</fullName>
    </submittedName>
</protein>
<dbReference type="Proteomes" id="UP000038045">
    <property type="component" value="Unplaced"/>
</dbReference>
<feature type="transmembrane region" description="Helical" evidence="7">
    <location>
        <begin position="15"/>
        <end position="38"/>
    </location>
</feature>
<feature type="domain" description="Iron-binding zinc finger CDGSH type" evidence="8">
    <location>
        <begin position="52"/>
        <end position="90"/>
    </location>
</feature>